<proteinExistence type="predicted"/>
<evidence type="ECO:0000256" key="1">
    <source>
        <dbReference type="SAM" id="MobiDB-lite"/>
    </source>
</evidence>
<evidence type="ECO:0000313" key="3">
    <source>
        <dbReference type="Proteomes" id="UP001652445"/>
    </source>
</evidence>
<feature type="region of interest" description="Disordered" evidence="1">
    <location>
        <begin position="36"/>
        <end position="57"/>
    </location>
</feature>
<organism evidence="2 3">
    <name type="scientific">Paenibacillus baimaensis</name>
    <dbReference type="NCBI Taxonomy" id="2982185"/>
    <lineage>
        <taxon>Bacteria</taxon>
        <taxon>Bacillati</taxon>
        <taxon>Bacillota</taxon>
        <taxon>Bacilli</taxon>
        <taxon>Bacillales</taxon>
        <taxon>Paenibacillaceae</taxon>
        <taxon>Paenibacillus</taxon>
    </lineage>
</organism>
<name>A0ABT2UF82_9BACL</name>
<keyword evidence="3" id="KW-1185">Reference proteome</keyword>
<reference evidence="2 3" key="1">
    <citation type="submission" date="2022-09" db="EMBL/GenBank/DDBJ databases">
        <authorList>
            <person name="Han X.L."/>
            <person name="Wang Q."/>
            <person name="Lu T."/>
        </authorList>
    </citation>
    <scope>NUCLEOTIDE SEQUENCE [LARGE SCALE GENOMIC DNA]</scope>
    <source>
        <strain evidence="2 3">WQ 127069</strain>
    </source>
</reference>
<dbReference type="Proteomes" id="UP001652445">
    <property type="component" value="Unassembled WGS sequence"/>
</dbReference>
<comment type="caution">
    <text evidence="2">The sequence shown here is derived from an EMBL/GenBank/DDBJ whole genome shotgun (WGS) entry which is preliminary data.</text>
</comment>
<accession>A0ABT2UF82</accession>
<dbReference type="EMBL" id="JAOQIO010000043">
    <property type="protein sequence ID" value="MCU6793308.1"/>
    <property type="molecule type" value="Genomic_DNA"/>
</dbReference>
<evidence type="ECO:0000313" key="2">
    <source>
        <dbReference type="EMBL" id="MCU6793308.1"/>
    </source>
</evidence>
<sequence>MPGAQTIQVLVTGFDKNLYHYIKKLNRAAFNEYMFSSPNSRPQDSKNAKTTASASNMASVALGRPSVEGVMGGQRKIIK</sequence>
<feature type="compositionally biased region" description="Polar residues" evidence="1">
    <location>
        <begin position="48"/>
        <end position="57"/>
    </location>
</feature>
<gene>
    <name evidence="2" type="ORF">OB236_14425</name>
</gene>
<protein>
    <submittedName>
        <fullName evidence="2">Uncharacterized protein</fullName>
    </submittedName>
</protein>